<dbReference type="SUPFAM" id="SSF50129">
    <property type="entry name" value="GroES-like"/>
    <property type="match status" value="2"/>
</dbReference>
<keyword evidence="2 6" id="KW-0479">Metal-binding</keyword>
<evidence type="ECO:0000256" key="5">
    <source>
        <dbReference type="ARBA" id="ARBA00023027"/>
    </source>
</evidence>
<reference evidence="8 9" key="1">
    <citation type="submission" date="2024-06" db="EMBL/GenBank/DDBJ databases">
        <title>The Natural Products Discovery Center: Release of the First 8490 Sequenced Strains for Exploring Actinobacteria Biosynthetic Diversity.</title>
        <authorList>
            <person name="Kalkreuter E."/>
            <person name="Kautsar S.A."/>
            <person name="Yang D."/>
            <person name="Bader C.D."/>
            <person name="Teijaro C.N."/>
            <person name="Fluegel L."/>
            <person name="Davis C.M."/>
            <person name="Simpson J.R."/>
            <person name="Lauterbach L."/>
            <person name="Steele A.D."/>
            <person name="Gui C."/>
            <person name="Meng S."/>
            <person name="Li G."/>
            <person name="Viehrig K."/>
            <person name="Ye F."/>
            <person name="Su P."/>
            <person name="Kiefer A.F."/>
            <person name="Nichols A."/>
            <person name="Cepeda A.J."/>
            <person name="Yan W."/>
            <person name="Fan B."/>
            <person name="Jiang Y."/>
            <person name="Adhikari A."/>
            <person name="Zheng C.-J."/>
            <person name="Schuster L."/>
            <person name="Cowan T.M."/>
            <person name="Smanski M.J."/>
            <person name="Chevrette M.G."/>
            <person name="De Carvalho L.P.S."/>
            <person name="Shen B."/>
        </authorList>
    </citation>
    <scope>NUCLEOTIDE SEQUENCE [LARGE SCALE GENOMIC DNA]</scope>
    <source>
        <strain evidence="8 9">NPDC048946</strain>
    </source>
</reference>
<comment type="cofactor">
    <cofactor evidence="6">
        <name>Zn(2+)</name>
        <dbReference type="ChEBI" id="CHEBI:29105"/>
    </cofactor>
</comment>
<feature type="domain" description="Enoyl reductase (ER)" evidence="7">
    <location>
        <begin position="9"/>
        <end position="362"/>
    </location>
</feature>
<dbReference type="InterPro" id="IPR013154">
    <property type="entry name" value="ADH-like_N"/>
</dbReference>
<dbReference type="InterPro" id="IPR013149">
    <property type="entry name" value="ADH-like_C"/>
</dbReference>
<dbReference type="PROSITE" id="PS00059">
    <property type="entry name" value="ADH_ZINC"/>
    <property type="match status" value="1"/>
</dbReference>
<dbReference type="RefSeq" id="WP_358348675.1">
    <property type="nucleotide sequence ID" value="NZ_JBEZFP010000006.1"/>
</dbReference>
<dbReference type="InterPro" id="IPR011032">
    <property type="entry name" value="GroES-like_sf"/>
</dbReference>
<evidence type="ECO:0000256" key="6">
    <source>
        <dbReference type="RuleBase" id="RU361277"/>
    </source>
</evidence>
<accession>A0ABV3DA42</accession>
<dbReference type="InterPro" id="IPR036291">
    <property type="entry name" value="NAD(P)-bd_dom_sf"/>
</dbReference>
<dbReference type="PANTHER" id="PTHR43880">
    <property type="entry name" value="ALCOHOL DEHYDROGENASE"/>
    <property type="match status" value="1"/>
</dbReference>
<evidence type="ECO:0000256" key="1">
    <source>
        <dbReference type="ARBA" id="ARBA00008072"/>
    </source>
</evidence>
<protein>
    <submittedName>
        <fullName evidence="8">Zn-dependent alcohol dehydrogenase</fullName>
    </submittedName>
</protein>
<evidence type="ECO:0000256" key="2">
    <source>
        <dbReference type="ARBA" id="ARBA00022723"/>
    </source>
</evidence>
<keyword evidence="3 6" id="KW-0862">Zinc</keyword>
<dbReference type="Gene3D" id="3.90.180.10">
    <property type="entry name" value="Medium-chain alcohol dehydrogenases, catalytic domain"/>
    <property type="match status" value="1"/>
</dbReference>
<dbReference type="Gene3D" id="3.40.50.720">
    <property type="entry name" value="NAD(P)-binding Rossmann-like Domain"/>
    <property type="match status" value="1"/>
</dbReference>
<keyword evidence="4" id="KW-0560">Oxidoreductase</keyword>
<comment type="similarity">
    <text evidence="1 6">Belongs to the zinc-containing alcohol dehydrogenase family.</text>
</comment>
<dbReference type="Pfam" id="PF08240">
    <property type="entry name" value="ADH_N"/>
    <property type="match status" value="1"/>
</dbReference>
<keyword evidence="9" id="KW-1185">Reference proteome</keyword>
<dbReference type="InterPro" id="IPR020843">
    <property type="entry name" value="ER"/>
</dbReference>
<gene>
    <name evidence="8" type="ORF">AB0C36_03720</name>
</gene>
<dbReference type="Proteomes" id="UP001551482">
    <property type="component" value="Unassembled WGS sequence"/>
</dbReference>
<dbReference type="InterPro" id="IPR002328">
    <property type="entry name" value="ADH_Zn_CS"/>
</dbReference>
<evidence type="ECO:0000259" key="7">
    <source>
        <dbReference type="SMART" id="SM00829"/>
    </source>
</evidence>
<proteinExistence type="inferred from homology"/>
<sequence>MVLAAVLHGVGEPVRVEEIDLPAPGPGQVRVRVAASGVCHSDLSLADGTLDQAFPVVLGHEGAGTVLAVGEGVTHVAEGDPVLLIWAPACGECWWCEHAEPHLCVKALDAARTPYAALASDGRDVLPGLGTATFAEETVVPAAGVVKLPDGTRPGAGLEEAALLGCAVTTGTGAVWNTAQVAAGNTVAVIGLGGVGLSAVQGARVAGASAVIVVDPDEGKRKLALSMGATEALEPAPDLAKRVRALTGGRGVDHAFECVGRAATIRAAWGLTRRGGMTTIVGVGAKDDMVEFSALELFHFARTMTGCVYGSTDPVRDVPRLVEHVAAGRVDLGALVTDRIGLDGVNDAFAAMRAGRGARALVIPG</sequence>
<dbReference type="EMBL" id="JBEZFP010000006">
    <property type="protein sequence ID" value="MEU8132596.1"/>
    <property type="molecule type" value="Genomic_DNA"/>
</dbReference>
<organism evidence="8 9">
    <name type="scientific">Streptodolium elevatio</name>
    <dbReference type="NCBI Taxonomy" id="3157996"/>
    <lineage>
        <taxon>Bacteria</taxon>
        <taxon>Bacillati</taxon>
        <taxon>Actinomycetota</taxon>
        <taxon>Actinomycetes</taxon>
        <taxon>Kitasatosporales</taxon>
        <taxon>Streptomycetaceae</taxon>
        <taxon>Streptodolium</taxon>
    </lineage>
</organism>
<dbReference type="PANTHER" id="PTHR43880:SF12">
    <property type="entry name" value="ALCOHOL DEHYDROGENASE CLASS-3"/>
    <property type="match status" value="1"/>
</dbReference>
<dbReference type="CDD" id="cd08279">
    <property type="entry name" value="Zn_ADH_class_III"/>
    <property type="match status" value="1"/>
</dbReference>
<evidence type="ECO:0000313" key="9">
    <source>
        <dbReference type="Proteomes" id="UP001551482"/>
    </source>
</evidence>
<evidence type="ECO:0000256" key="3">
    <source>
        <dbReference type="ARBA" id="ARBA00022833"/>
    </source>
</evidence>
<evidence type="ECO:0000256" key="4">
    <source>
        <dbReference type="ARBA" id="ARBA00023002"/>
    </source>
</evidence>
<keyword evidence="5" id="KW-0520">NAD</keyword>
<dbReference type="Pfam" id="PF00107">
    <property type="entry name" value="ADH_zinc_N"/>
    <property type="match status" value="1"/>
</dbReference>
<evidence type="ECO:0000313" key="8">
    <source>
        <dbReference type="EMBL" id="MEU8132596.1"/>
    </source>
</evidence>
<dbReference type="SMART" id="SM00829">
    <property type="entry name" value="PKS_ER"/>
    <property type="match status" value="1"/>
</dbReference>
<dbReference type="SUPFAM" id="SSF51735">
    <property type="entry name" value="NAD(P)-binding Rossmann-fold domains"/>
    <property type="match status" value="1"/>
</dbReference>
<comment type="caution">
    <text evidence="8">The sequence shown here is derived from an EMBL/GenBank/DDBJ whole genome shotgun (WGS) entry which is preliminary data.</text>
</comment>
<name>A0ABV3DA42_9ACTN</name>